<sequence length="46" mass="5617">MMAQMIMKNRKQTVNTGKMFKWDICEKSYEICPEPKRKWDICEKSM</sequence>
<evidence type="ECO:0000313" key="2">
    <source>
        <dbReference type="Proteomes" id="UP000095495"/>
    </source>
</evidence>
<dbReference type="AlphaFoldDB" id="A0A173TJ15"/>
<name>A0A173TJ15_9FIRM</name>
<reference evidence="1 2" key="1">
    <citation type="submission" date="2015-09" db="EMBL/GenBank/DDBJ databases">
        <authorList>
            <consortium name="Pathogen Informatics"/>
        </authorList>
    </citation>
    <scope>NUCLEOTIDE SEQUENCE [LARGE SCALE GENOMIC DNA]</scope>
    <source>
        <strain evidence="1 2">2789STDY5608863</strain>
    </source>
</reference>
<gene>
    <name evidence="1" type="ORF">ERS852420_02166</name>
</gene>
<dbReference type="Proteomes" id="UP000095495">
    <property type="component" value="Unassembled WGS sequence"/>
</dbReference>
<dbReference type="EMBL" id="CYXV01000009">
    <property type="protein sequence ID" value="CUN01957.1"/>
    <property type="molecule type" value="Genomic_DNA"/>
</dbReference>
<proteinExistence type="predicted"/>
<organism evidence="1 2">
    <name type="scientific">Roseburia faecis</name>
    <dbReference type="NCBI Taxonomy" id="301302"/>
    <lineage>
        <taxon>Bacteria</taxon>
        <taxon>Bacillati</taxon>
        <taxon>Bacillota</taxon>
        <taxon>Clostridia</taxon>
        <taxon>Lachnospirales</taxon>
        <taxon>Lachnospiraceae</taxon>
        <taxon>Roseburia</taxon>
    </lineage>
</organism>
<evidence type="ECO:0000313" key="1">
    <source>
        <dbReference type="EMBL" id="CUN01957.1"/>
    </source>
</evidence>
<accession>A0A173TJ15</accession>
<protein>
    <submittedName>
        <fullName evidence="1">Uncharacterized protein</fullName>
    </submittedName>
</protein>